<dbReference type="PANTHER" id="PTHR10859:SF91">
    <property type="entry name" value="DOLICHYL-PHOSPHATE BETA-GLUCOSYLTRANSFERASE"/>
    <property type="match status" value="1"/>
</dbReference>
<accession>A0ABM7XAN0</accession>
<dbReference type="SUPFAM" id="SSF53448">
    <property type="entry name" value="Nucleotide-diphospho-sugar transferases"/>
    <property type="match status" value="1"/>
</dbReference>
<dbReference type="InterPro" id="IPR001173">
    <property type="entry name" value="Glyco_trans_2-like"/>
</dbReference>
<proteinExistence type="predicted"/>
<evidence type="ECO:0000313" key="2">
    <source>
        <dbReference type="EMBL" id="BDG08910.1"/>
    </source>
</evidence>
<keyword evidence="3" id="KW-1185">Reference proteome</keyword>
<evidence type="ECO:0000259" key="1">
    <source>
        <dbReference type="Pfam" id="PF00535"/>
    </source>
</evidence>
<dbReference type="InterPro" id="IPR029044">
    <property type="entry name" value="Nucleotide-diphossugar_trans"/>
</dbReference>
<dbReference type="Pfam" id="PF00535">
    <property type="entry name" value="Glycos_transf_2"/>
    <property type="match status" value="1"/>
</dbReference>
<reference evidence="3" key="1">
    <citation type="journal article" date="2022" name="Int. J. Syst. Evol. Microbiol.">
        <title>Anaeromyxobacter oryzae sp. nov., Anaeromyxobacter diazotrophicus sp. nov. and Anaeromyxobacter paludicola sp. nov., isolated from paddy soils.</title>
        <authorList>
            <person name="Itoh H."/>
            <person name="Xu Z."/>
            <person name="Mise K."/>
            <person name="Masuda Y."/>
            <person name="Ushijima N."/>
            <person name="Hayakawa C."/>
            <person name="Shiratori Y."/>
            <person name="Senoo K."/>
        </authorList>
    </citation>
    <scope>NUCLEOTIDE SEQUENCE [LARGE SCALE GENOMIC DNA]</scope>
    <source>
        <strain evidence="3">Red630</strain>
    </source>
</reference>
<dbReference type="Gene3D" id="3.90.550.10">
    <property type="entry name" value="Spore Coat Polysaccharide Biosynthesis Protein SpsA, Chain A"/>
    <property type="match status" value="1"/>
</dbReference>
<gene>
    <name evidence="2" type="ORF">AMPC_20230</name>
</gene>
<protein>
    <recommendedName>
        <fullName evidence="1">Glycosyltransferase 2-like domain-containing protein</fullName>
    </recommendedName>
</protein>
<feature type="domain" description="Glycosyltransferase 2-like" evidence="1">
    <location>
        <begin position="8"/>
        <end position="139"/>
    </location>
</feature>
<evidence type="ECO:0000313" key="3">
    <source>
        <dbReference type="Proteomes" id="UP001162734"/>
    </source>
</evidence>
<name>A0ABM7XAN0_9BACT</name>
<dbReference type="EMBL" id="AP025592">
    <property type="protein sequence ID" value="BDG08910.1"/>
    <property type="molecule type" value="Genomic_DNA"/>
</dbReference>
<dbReference type="PANTHER" id="PTHR10859">
    <property type="entry name" value="GLYCOSYL TRANSFERASE"/>
    <property type="match status" value="1"/>
</dbReference>
<sequence length="266" mass="29353">MTPPYLTLVIPAFNEGRRLPQFLEQLAAFAALPGRPPTELLVVDDGSAPEHAALQRAAAEQAAARLAHGGRHRLRYLAAPRNQGKGAAIRLGWREAHAGSAWLGFVDADGAVGASELWRMAGMLEQAEHDLLAGARVLMAGRHIERSLFRHLQGRVFATLTERALGLGFYDTQCGVKFARADLLRPRLDELREERWLLDVELIAVLQRDGARCLEVPIDWADQGESKVVFGLDALRMFRGLGRLARRLERLPPLPPAEVRRTGSGE</sequence>
<dbReference type="RefSeq" id="WP_248346224.1">
    <property type="nucleotide sequence ID" value="NZ_AP025592.1"/>
</dbReference>
<dbReference type="Proteomes" id="UP001162734">
    <property type="component" value="Chromosome"/>
</dbReference>
<organism evidence="2 3">
    <name type="scientific">Anaeromyxobacter paludicola</name>
    <dbReference type="NCBI Taxonomy" id="2918171"/>
    <lineage>
        <taxon>Bacteria</taxon>
        <taxon>Pseudomonadati</taxon>
        <taxon>Myxococcota</taxon>
        <taxon>Myxococcia</taxon>
        <taxon>Myxococcales</taxon>
        <taxon>Cystobacterineae</taxon>
        <taxon>Anaeromyxobacteraceae</taxon>
        <taxon>Anaeromyxobacter</taxon>
    </lineage>
</organism>